<evidence type="ECO:0000313" key="1">
    <source>
        <dbReference type="EMBL" id="EFM00816.1"/>
    </source>
</evidence>
<reference evidence="1" key="1">
    <citation type="submission" date="2010-07" db="EMBL/GenBank/DDBJ databases">
        <authorList>
            <person name="Muzny D."/>
            <person name="Qin X."/>
            <person name="Deng J."/>
            <person name="Jiang H."/>
            <person name="Liu Y."/>
            <person name="Qu J."/>
            <person name="Song X.-Z."/>
            <person name="Zhang L."/>
            <person name="Thornton R."/>
            <person name="Coyle M."/>
            <person name="Francisco L."/>
            <person name="Jackson L."/>
            <person name="Javaid M."/>
            <person name="Korchina V."/>
            <person name="Kovar C."/>
            <person name="Mata R."/>
            <person name="Mathew T."/>
            <person name="Ngo R."/>
            <person name="Nguyen L."/>
            <person name="Nguyen N."/>
            <person name="Okwuonu G."/>
            <person name="Ongeri F."/>
            <person name="Pham C."/>
            <person name="Simmons D."/>
            <person name="Wilczek-Boney K."/>
            <person name="Hale W."/>
            <person name="Jakkamsetti A."/>
            <person name="Pham P."/>
            <person name="Ruth R."/>
            <person name="San Lucas F."/>
            <person name="Warren J."/>
            <person name="Zhang J."/>
            <person name="Zhao Z."/>
            <person name="Zhou C."/>
            <person name="Zhu D."/>
            <person name="Lee S."/>
            <person name="Bess C."/>
            <person name="Blankenburg K."/>
            <person name="Forbes L."/>
            <person name="Fu Q."/>
            <person name="Gubbala S."/>
            <person name="Hirani K."/>
            <person name="Jayaseelan J.C."/>
            <person name="Lara F."/>
            <person name="Munidasa M."/>
            <person name="Palculict T."/>
            <person name="Patil S."/>
            <person name="Pu L.-L."/>
            <person name="Saada N."/>
            <person name="Tang L."/>
            <person name="Weissenberger G."/>
            <person name="Zhu Y."/>
            <person name="Hemphill L."/>
            <person name="Shang Y."/>
            <person name="Youmans B."/>
            <person name="Ayvaz T."/>
            <person name="Ross M."/>
            <person name="Santibanez J."/>
            <person name="Aqrawi P."/>
            <person name="Gross S."/>
            <person name="Joshi V."/>
            <person name="Fowler G."/>
            <person name="Nazareth L."/>
            <person name="Reid J."/>
            <person name="Worley K."/>
            <person name="Petrosino J."/>
            <person name="Highlander S."/>
            <person name="Gibbs R."/>
        </authorList>
    </citation>
    <scope>NUCLEOTIDE SEQUENCE [LARGE SCALE GENOMIC DNA]</scope>
    <source>
        <strain evidence="1">DSM 16973</strain>
    </source>
</reference>
<dbReference type="RefSeq" id="WP_006950646.1">
    <property type="nucleotide sequence ID" value="NZ_BAJI01000038.1"/>
</dbReference>
<evidence type="ECO:0000313" key="2">
    <source>
        <dbReference type="Proteomes" id="UP000004394"/>
    </source>
</evidence>
<keyword evidence="2" id="KW-1185">Reference proteome</keyword>
<dbReference type="SUPFAM" id="SSF81324">
    <property type="entry name" value="Voltage-gated potassium channels"/>
    <property type="match status" value="1"/>
</dbReference>
<organism evidence="1 2">
    <name type="scientific">Hoylesella marshii DSM 16973 = JCM 13450</name>
    <dbReference type="NCBI Taxonomy" id="862515"/>
    <lineage>
        <taxon>Bacteria</taxon>
        <taxon>Pseudomonadati</taxon>
        <taxon>Bacteroidota</taxon>
        <taxon>Bacteroidia</taxon>
        <taxon>Bacteroidales</taxon>
        <taxon>Prevotellaceae</taxon>
        <taxon>Hoylesella</taxon>
    </lineage>
</organism>
<dbReference type="AlphaFoldDB" id="E0NVN4"/>
<gene>
    <name evidence="1" type="ORF">HMPREF0658_2239</name>
</gene>
<name>E0NVN4_9BACT</name>
<dbReference type="BioCyc" id="PMAR862515-HMP:GMOO-2272-MONOMER"/>
<proteinExistence type="predicted"/>
<dbReference type="HOGENOM" id="CLU_3294329_0_0_10"/>
<comment type="caution">
    <text evidence="1">The sequence shown here is derived from an EMBL/GenBank/DDBJ whole genome shotgun (WGS) entry which is preliminary data.</text>
</comment>
<sequence length="40" mass="4584">MIHFKPFNSFFDALYWATVTLTTNVVYGFSLSHPWCALTG</sequence>
<dbReference type="EMBL" id="AEEI01000064">
    <property type="protein sequence ID" value="EFM00816.1"/>
    <property type="molecule type" value="Genomic_DNA"/>
</dbReference>
<dbReference type="Proteomes" id="UP000004394">
    <property type="component" value="Unassembled WGS sequence"/>
</dbReference>
<protein>
    <submittedName>
        <fullName evidence="1">Uncharacterized protein</fullName>
    </submittedName>
</protein>
<accession>E0NVN4</accession>